<evidence type="ECO:0000256" key="1">
    <source>
        <dbReference type="ARBA" id="ARBA00023015"/>
    </source>
</evidence>
<evidence type="ECO:0000256" key="3">
    <source>
        <dbReference type="ARBA" id="ARBA00023163"/>
    </source>
</evidence>
<dbReference type="InterPro" id="IPR009057">
    <property type="entry name" value="Homeodomain-like_sf"/>
</dbReference>
<dbReference type="PROSITE" id="PS01124">
    <property type="entry name" value="HTH_ARAC_FAMILY_2"/>
    <property type="match status" value="1"/>
</dbReference>
<dbReference type="RefSeq" id="WP_042061308.1">
    <property type="nucleotide sequence ID" value="NZ_BAND01000123.1"/>
</dbReference>
<dbReference type="Gene3D" id="1.10.10.60">
    <property type="entry name" value="Homeodomain-like"/>
    <property type="match status" value="1"/>
</dbReference>
<evidence type="ECO:0000259" key="4">
    <source>
        <dbReference type="PROSITE" id="PS01124"/>
    </source>
</evidence>
<keyword evidence="1" id="KW-0805">Transcription regulation</keyword>
<reference evidence="6" key="1">
    <citation type="journal article" date="2014" name="FEMS Microbiol. Lett.">
        <title>Draft Genomic DNA Sequence of the Facultatively Methylotrophic Bacterium Acidomonas methanolica type strain MB58.</title>
        <authorList>
            <person name="Higashiura N."/>
            <person name="Hadano H."/>
            <person name="Hirakawa H."/>
            <person name="Matsutani M."/>
            <person name="Takabe S."/>
            <person name="Matsushita K."/>
            <person name="Azuma Y."/>
        </authorList>
    </citation>
    <scope>NUCLEOTIDE SEQUENCE [LARGE SCALE GENOMIC DNA]</scope>
    <source>
        <strain evidence="6">MB58</strain>
    </source>
</reference>
<dbReference type="PANTHER" id="PTHR47894:SF1">
    <property type="entry name" value="HTH-TYPE TRANSCRIPTIONAL REGULATOR VQSM"/>
    <property type="match status" value="1"/>
</dbReference>
<evidence type="ECO:0000313" key="5">
    <source>
        <dbReference type="EMBL" id="GAJ30358.1"/>
    </source>
</evidence>
<comment type="caution">
    <text evidence="5">The sequence shown here is derived from an EMBL/GenBank/DDBJ whole genome shotgun (WGS) entry which is preliminary data.</text>
</comment>
<protein>
    <submittedName>
        <fullName evidence="5">Transcriptional regulator AraC</fullName>
    </submittedName>
</protein>
<dbReference type="Pfam" id="PF12625">
    <property type="entry name" value="Arabinose_bd"/>
    <property type="match status" value="1"/>
</dbReference>
<dbReference type="Pfam" id="PF12833">
    <property type="entry name" value="HTH_18"/>
    <property type="match status" value="1"/>
</dbReference>
<dbReference type="SUPFAM" id="SSF46689">
    <property type="entry name" value="Homeodomain-like"/>
    <property type="match status" value="1"/>
</dbReference>
<keyword evidence="2" id="KW-0238">DNA-binding</keyword>
<dbReference type="AlphaFoldDB" id="A0A023D8A0"/>
<gene>
    <name evidence="5" type="ORF">Amme_124_003</name>
</gene>
<dbReference type="GO" id="GO:0005829">
    <property type="term" value="C:cytosol"/>
    <property type="evidence" value="ECO:0007669"/>
    <property type="project" value="TreeGrafter"/>
</dbReference>
<keyword evidence="3" id="KW-0804">Transcription</keyword>
<feature type="domain" description="HTH araC/xylS-type" evidence="4">
    <location>
        <begin position="232"/>
        <end position="329"/>
    </location>
</feature>
<accession>A0A023D8A0</accession>
<dbReference type="GO" id="GO:0000976">
    <property type="term" value="F:transcription cis-regulatory region binding"/>
    <property type="evidence" value="ECO:0007669"/>
    <property type="project" value="TreeGrafter"/>
</dbReference>
<dbReference type="InterPro" id="IPR032687">
    <property type="entry name" value="AraC-type_N"/>
</dbReference>
<dbReference type="InterPro" id="IPR018060">
    <property type="entry name" value="HTH_AraC"/>
</dbReference>
<keyword evidence="6" id="KW-1185">Reference proteome</keyword>
<proteinExistence type="predicted"/>
<dbReference type="PANTHER" id="PTHR47894">
    <property type="entry name" value="HTH-TYPE TRANSCRIPTIONAL REGULATOR GADX"/>
    <property type="match status" value="1"/>
</dbReference>
<organism evidence="5 6">
    <name type="scientific">Acidomonas methanolica NBRC 104435</name>
    <dbReference type="NCBI Taxonomy" id="1231351"/>
    <lineage>
        <taxon>Bacteria</taxon>
        <taxon>Pseudomonadati</taxon>
        <taxon>Pseudomonadota</taxon>
        <taxon>Alphaproteobacteria</taxon>
        <taxon>Acetobacterales</taxon>
        <taxon>Acetobacteraceae</taxon>
        <taxon>Acidomonas</taxon>
    </lineage>
</organism>
<evidence type="ECO:0000256" key="2">
    <source>
        <dbReference type="ARBA" id="ARBA00023125"/>
    </source>
</evidence>
<dbReference type="GO" id="GO:0003700">
    <property type="term" value="F:DNA-binding transcription factor activity"/>
    <property type="evidence" value="ECO:0007669"/>
    <property type="project" value="InterPro"/>
</dbReference>
<name>A0A023D8A0_ACIMT</name>
<dbReference type="OrthoDB" id="9805730at2"/>
<evidence type="ECO:0000313" key="6">
    <source>
        <dbReference type="Proteomes" id="UP000019760"/>
    </source>
</evidence>
<reference evidence="5 6" key="2">
    <citation type="journal article" date="2014" name="FEMS Microbiol. Lett.">
        <title>Draft genomic DNA sequence of the facultatively methylotrophic bacterium Acidomonas methanolica type strain MB58.</title>
        <authorList>
            <person name="Higashiura N."/>
            <person name="Hadano H."/>
            <person name="Hirakawa H."/>
            <person name="Matsutani M."/>
            <person name="Takabe S."/>
            <person name="Matsushita K."/>
            <person name="Azuma Y."/>
        </authorList>
    </citation>
    <scope>NUCLEOTIDE SEQUENCE [LARGE SCALE GENOMIC DNA]</scope>
    <source>
        <strain evidence="5 6">MB58</strain>
    </source>
</reference>
<sequence length="334" mass="36720">MLVPIYYVPQILQQVALRGHNTQDLLASAGIILEDLGNASHKIPLTDFKALIRDALKLSGEPGLGLLVGRGLNPASHGIVGFAASSGASIADAMTIVARFLALRTPLVTMKIESDADEFRVVLDASPELDDTASLVLEVALVAVKNIADSLVLGGSICQRVHFAFPEPAYVGLSRDILGCDVLYGMAWSGMVFPLSGAMVKLSQHDAFVLQEAQLICQAELERVEHRGSLSEKIENMILKRQGEFLSLEQAAKLLNITPRTLERRLLDEHTTYQDIVCQLRRRIAHRYLCVDRISTKEAAFLLGYSDVANFRRAFKRWEGIPPSVFRRQTGKAS</sequence>
<dbReference type="SMART" id="SM00342">
    <property type="entry name" value="HTH_ARAC"/>
    <property type="match status" value="1"/>
</dbReference>
<dbReference type="Proteomes" id="UP000019760">
    <property type="component" value="Unassembled WGS sequence"/>
</dbReference>
<dbReference type="EMBL" id="BAND01000123">
    <property type="protein sequence ID" value="GAJ30358.1"/>
    <property type="molecule type" value="Genomic_DNA"/>
</dbReference>